<evidence type="ECO:0000259" key="2">
    <source>
        <dbReference type="Pfam" id="PF13439"/>
    </source>
</evidence>
<dbReference type="AlphaFoldDB" id="A0A240A530"/>
<dbReference type="Gene3D" id="3.40.50.2000">
    <property type="entry name" value="Glycogen Phosphorylase B"/>
    <property type="match status" value="2"/>
</dbReference>
<feature type="domain" description="Glycosyl transferase family 1" evidence="1">
    <location>
        <begin position="184"/>
        <end position="334"/>
    </location>
</feature>
<proteinExistence type="predicted"/>
<evidence type="ECO:0000313" key="4">
    <source>
        <dbReference type="Proteomes" id="UP000242084"/>
    </source>
</evidence>
<feature type="domain" description="Glycosyltransferase subfamily 4-like N-terminal" evidence="2">
    <location>
        <begin position="12"/>
        <end position="173"/>
    </location>
</feature>
<dbReference type="OrthoDB" id="9806653at2"/>
<dbReference type="Pfam" id="PF13439">
    <property type="entry name" value="Glyco_transf_4"/>
    <property type="match status" value="1"/>
</dbReference>
<dbReference type="InterPro" id="IPR001296">
    <property type="entry name" value="Glyco_trans_1"/>
</dbReference>
<sequence>MKIMYGITKGDIGGAQSHVIQLINHYANEHDVYLLVGNNGPMLQQLDKRVKVIIINNLVGPINLKKDLLATREMMMYISRIKPDILHLHSSKAGIIGRIANKFSNHCNPYVIFTAHSWAFTEDIPMIKRNIFKWIEKMAYSLTDKVICVSEYDRKVALDAGFKSNKLVTIHNSLEESQNTTYTKENKNINKNTVNFVMVARFAYPKMQLQVVDAIKQLNITHKNKFKFCFIGNGETLKQCKEKVEKLHLQATIEFLENVNNAKEIIEHYDVFVLMSKQEGLPISILEAMAKGLPIIASNVGGINELIDDNGELIKQNNSKELTKLMRKYIDFERIRKKGELSKVIYQNRFNPKIMFEKLDEIYGNVQEKG</sequence>
<name>A0A240A530_9STAP</name>
<gene>
    <name evidence="3" type="ORF">SAMEA4384403_02202</name>
</gene>
<evidence type="ECO:0000259" key="1">
    <source>
        <dbReference type="Pfam" id="PF00534"/>
    </source>
</evidence>
<dbReference type="PANTHER" id="PTHR12526:SF630">
    <property type="entry name" value="GLYCOSYLTRANSFERASE"/>
    <property type="match status" value="1"/>
</dbReference>
<dbReference type="GO" id="GO:0016757">
    <property type="term" value="F:glycosyltransferase activity"/>
    <property type="evidence" value="ECO:0007669"/>
    <property type="project" value="InterPro"/>
</dbReference>
<dbReference type="PANTHER" id="PTHR12526">
    <property type="entry name" value="GLYCOSYLTRANSFERASE"/>
    <property type="match status" value="1"/>
</dbReference>
<protein>
    <submittedName>
        <fullName evidence="3">Galactosyl transferase</fullName>
    </submittedName>
</protein>
<evidence type="ECO:0000313" key="3">
    <source>
        <dbReference type="EMBL" id="SNV78260.1"/>
    </source>
</evidence>
<dbReference type="SUPFAM" id="SSF53756">
    <property type="entry name" value="UDP-Glycosyltransferase/glycogen phosphorylase"/>
    <property type="match status" value="1"/>
</dbReference>
<accession>A0A240A530</accession>
<dbReference type="EMBL" id="LT906462">
    <property type="protein sequence ID" value="SNV78260.1"/>
    <property type="molecule type" value="Genomic_DNA"/>
</dbReference>
<dbReference type="Pfam" id="PF00534">
    <property type="entry name" value="Glycos_transf_1"/>
    <property type="match status" value="1"/>
</dbReference>
<dbReference type="KEGG" id="sste:SAMEA4384403_2202"/>
<dbReference type="RefSeq" id="WP_095089550.1">
    <property type="nucleotide sequence ID" value="NZ_BMDM01000001.1"/>
</dbReference>
<keyword evidence="3" id="KW-0808">Transferase</keyword>
<keyword evidence="4" id="KW-1185">Reference proteome</keyword>
<reference evidence="3 4" key="1">
    <citation type="submission" date="2017-06" db="EMBL/GenBank/DDBJ databases">
        <authorList>
            <consortium name="Pathogen Informatics"/>
        </authorList>
    </citation>
    <scope>NUCLEOTIDE SEQUENCE [LARGE SCALE GENOMIC DNA]</scope>
    <source>
        <strain evidence="3 4">NCTC13839</strain>
    </source>
</reference>
<organism evidence="3 4">
    <name type="scientific">Mammaliicoccus stepanovicii</name>
    <dbReference type="NCBI Taxonomy" id="643214"/>
    <lineage>
        <taxon>Bacteria</taxon>
        <taxon>Bacillati</taxon>
        <taxon>Bacillota</taxon>
        <taxon>Bacilli</taxon>
        <taxon>Bacillales</taxon>
        <taxon>Staphylococcaceae</taxon>
        <taxon>Mammaliicoccus</taxon>
    </lineage>
</organism>
<dbReference type="InterPro" id="IPR028098">
    <property type="entry name" value="Glyco_trans_4-like_N"/>
</dbReference>
<dbReference type="Proteomes" id="UP000242084">
    <property type="component" value="Chromosome 1"/>
</dbReference>
<dbReference type="CDD" id="cd03808">
    <property type="entry name" value="GT4_CapM-like"/>
    <property type="match status" value="1"/>
</dbReference>